<keyword evidence="3" id="KW-1185">Reference proteome</keyword>
<accession>A0A7H0H7V0</accession>
<dbReference type="KEGG" id="tdf:H9L22_04185"/>
<dbReference type="EMBL" id="CP060789">
    <property type="protein sequence ID" value="QNP56616.1"/>
    <property type="molecule type" value="Genomic_DNA"/>
</dbReference>
<proteinExistence type="predicted"/>
<reference evidence="2 3" key="1">
    <citation type="submission" date="2020-08" db="EMBL/GenBank/DDBJ databases">
        <title>Genome sequence of Tessaracoccus defluvii JCM 17540T.</title>
        <authorList>
            <person name="Hyun D.-W."/>
            <person name="Bae J.-W."/>
        </authorList>
    </citation>
    <scope>NUCLEOTIDE SEQUENCE [LARGE SCALE GENOMIC DNA]</scope>
    <source>
        <strain evidence="2 3">JCM 17540</strain>
    </source>
</reference>
<evidence type="ECO:0000313" key="2">
    <source>
        <dbReference type="EMBL" id="QNP56616.1"/>
    </source>
</evidence>
<organism evidence="2 3">
    <name type="scientific">Tessaracoccus defluvii</name>
    <dbReference type="NCBI Taxonomy" id="1285901"/>
    <lineage>
        <taxon>Bacteria</taxon>
        <taxon>Bacillati</taxon>
        <taxon>Actinomycetota</taxon>
        <taxon>Actinomycetes</taxon>
        <taxon>Propionibacteriales</taxon>
        <taxon>Propionibacteriaceae</taxon>
        <taxon>Tessaracoccus</taxon>
    </lineage>
</organism>
<dbReference type="AlphaFoldDB" id="A0A7H0H7V0"/>
<feature type="region of interest" description="Disordered" evidence="1">
    <location>
        <begin position="156"/>
        <end position="197"/>
    </location>
</feature>
<dbReference type="RefSeq" id="WP_187721716.1">
    <property type="nucleotide sequence ID" value="NZ_BAABBL010000002.1"/>
</dbReference>
<evidence type="ECO:0000313" key="3">
    <source>
        <dbReference type="Proteomes" id="UP000516117"/>
    </source>
</evidence>
<protein>
    <recommendedName>
        <fullName evidence="4">Helix-turn-helix domain-containing protein</fullName>
    </recommendedName>
</protein>
<evidence type="ECO:0000256" key="1">
    <source>
        <dbReference type="SAM" id="MobiDB-lite"/>
    </source>
</evidence>
<name>A0A7H0H7V0_9ACTN</name>
<sequence length="216" mass="22738">MSSQQHVSRKGSAPEIRAGAPLGVILDALGRAGWGPFHGRYYGATRAILQALGALLGPSGQGDVTAGQVADAAGYSELWTRRKLHELEEAGVLTWDRGGVQHGRPTAGFIRVSKTALADLTNRARQAGNPKALDRARETAKRIAAAGLRFTKRAARRPVIGPTETKQQPSPLKREEGGRCAARPVTHTTISGPRPAVGARSAALRALLATRAPVPA</sequence>
<dbReference type="Proteomes" id="UP000516117">
    <property type="component" value="Chromosome"/>
</dbReference>
<gene>
    <name evidence="2" type="ORF">H9L22_04185</name>
</gene>
<evidence type="ECO:0008006" key="4">
    <source>
        <dbReference type="Google" id="ProtNLM"/>
    </source>
</evidence>